<sequence length="292" mass="31279" precursor="true">MRAKICTVLTSMLVVALAGSASFGSIIYESFDYEAGSLVGQNGGQGWGGSWNMPSTNGTQEVTAESLSFSSYQTSGGALKLVKQADPGTFVSVGVRRQLGFDFTAGDDVWVSFLSKSDGELSAMASRTAEVRHGATLGTTKLRIRPKGSGSQGIMVAYDGSASNSAAKSAQDGRTYLNIVRFGDIGTADGKFAVMWTFEEAGYNAMIADGIITEDELNQNYYLNAQDPHENRTLNSLDSVYINLSDSQDPNFGYYFDELRYGTSLSDVLVIPEPMTMLLLGFGGLAVLRKKS</sequence>
<evidence type="ECO:0000313" key="3">
    <source>
        <dbReference type="Proteomes" id="UP000188181"/>
    </source>
</evidence>
<accession>A0A1Q2MHB5</accession>
<evidence type="ECO:0000313" key="2">
    <source>
        <dbReference type="EMBL" id="AQQ71687.1"/>
    </source>
</evidence>
<protein>
    <recommendedName>
        <fullName evidence="4">PEP-CTERM protein-sorting domain-containing protein</fullName>
    </recommendedName>
</protein>
<name>A0A1Q2MHB5_9BACT</name>
<feature type="signal peptide" evidence="1">
    <location>
        <begin position="1"/>
        <end position="20"/>
    </location>
</feature>
<organism evidence="2 3">
    <name type="scientific">Limihaloglobus sulfuriphilus</name>
    <dbReference type="NCBI Taxonomy" id="1851148"/>
    <lineage>
        <taxon>Bacteria</taxon>
        <taxon>Pseudomonadati</taxon>
        <taxon>Planctomycetota</taxon>
        <taxon>Phycisphaerae</taxon>
        <taxon>Sedimentisphaerales</taxon>
        <taxon>Sedimentisphaeraceae</taxon>
        <taxon>Limihaloglobus</taxon>
    </lineage>
</organism>
<dbReference type="OrthoDB" id="255678at2"/>
<keyword evidence="3" id="KW-1185">Reference proteome</keyword>
<dbReference type="RefSeq" id="WP_146683844.1">
    <property type="nucleotide sequence ID" value="NZ_CP019646.1"/>
</dbReference>
<dbReference type="KEGG" id="pbas:SMSP2_02064"/>
<evidence type="ECO:0000256" key="1">
    <source>
        <dbReference type="SAM" id="SignalP"/>
    </source>
</evidence>
<proteinExistence type="predicted"/>
<feature type="chain" id="PRO_5012094611" description="PEP-CTERM protein-sorting domain-containing protein" evidence="1">
    <location>
        <begin position="21"/>
        <end position="292"/>
    </location>
</feature>
<dbReference type="Proteomes" id="UP000188181">
    <property type="component" value="Chromosome"/>
</dbReference>
<dbReference type="NCBIfam" id="TIGR02595">
    <property type="entry name" value="PEP_CTERM"/>
    <property type="match status" value="1"/>
</dbReference>
<gene>
    <name evidence="2" type="ORF">SMSP2_02064</name>
</gene>
<dbReference type="AlphaFoldDB" id="A0A1Q2MHB5"/>
<dbReference type="InterPro" id="IPR013424">
    <property type="entry name" value="Ice-binding_C"/>
</dbReference>
<reference evidence="3" key="1">
    <citation type="submission" date="2017-02" db="EMBL/GenBank/DDBJ databases">
        <title>Comparative genomics and description of representatives of a novel lineage of planctomycetes thriving in anoxic sediments.</title>
        <authorList>
            <person name="Spring S."/>
            <person name="Bunk B."/>
            <person name="Sproer C."/>
        </authorList>
    </citation>
    <scope>NUCLEOTIDE SEQUENCE [LARGE SCALE GENOMIC DNA]</scope>
    <source>
        <strain evidence="3">SM-Chi-D1</strain>
    </source>
</reference>
<dbReference type="EMBL" id="CP019646">
    <property type="protein sequence ID" value="AQQ71687.1"/>
    <property type="molecule type" value="Genomic_DNA"/>
</dbReference>
<keyword evidence="1" id="KW-0732">Signal</keyword>
<evidence type="ECO:0008006" key="4">
    <source>
        <dbReference type="Google" id="ProtNLM"/>
    </source>
</evidence>
<dbReference type="STRING" id="1851148.SMSP2_02064"/>